<feature type="signal peptide" evidence="5">
    <location>
        <begin position="1"/>
        <end position="35"/>
    </location>
</feature>
<comment type="similarity">
    <text evidence="2">Belongs to the fimbrial protein family.</text>
</comment>
<dbReference type="InterPro" id="IPR036937">
    <property type="entry name" value="Adhesion_dom_fimbrial_sf"/>
</dbReference>
<dbReference type="InterPro" id="IPR008966">
    <property type="entry name" value="Adhesion_dom_sf"/>
</dbReference>
<dbReference type="PANTHER" id="PTHR33420">
    <property type="entry name" value="FIMBRIAL SUBUNIT ELFA-RELATED"/>
    <property type="match status" value="1"/>
</dbReference>
<dbReference type="InterPro" id="IPR050263">
    <property type="entry name" value="Bact_Fimbrial_Adh_Pro"/>
</dbReference>
<dbReference type="InterPro" id="IPR000259">
    <property type="entry name" value="Adhesion_dom_fimbrial"/>
</dbReference>
<dbReference type="GO" id="GO:0043709">
    <property type="term" value="P:cell adhesion involved in single-species biofilm formation"/>
    <property type="evidence" value="ECO:0007669"/>
    <property type="project" value="TreeGrafter"/>
</dbReference>
<dbReference type="OrthoDB" id="8970968at2"/>
<dbReference type="Pfam" id="PF00419">
    <property type="entry name" value="Fimbrial"/>
    <property type="match status" value="1"/>
</dbReference>
<keyword evidence="3 5" id="KW-0732">Signal</keyword>
<reference evidence="7 8" key="1">
    <citation type="submission" date="2019-11" db="EMBL/GenBank/DDBJ databases">
        <title>Pseudomonas karstica sp. nov. and Pseudomonas spelaei sp. nov. from karst caves.</title>
        <authorList>
            <person name="Zeman M."/>
        </authorList>
    </citation>
    <scope>NUCLEOTIDE SEQUENCE [LARGE SCALE GENOMIC DNA]</scope>
    <source>
        <strain evidence="7 8">CCM 7893</strain>
    </source>
</reference>
<evidence type="ECO:0000256" key="4">
    <source>
        <dbReference type="ARBA" id="ARBA00023263"/>
    </source>
</evidence>
<protein>
    <recommendedName>
        <fullName evidence="6">Fimbrial-type adhesion domain-containing protein</fullName>
    </recommendedName>
</protein>
<evidence type="ECO:0000256" key="5">
    <source>
        <dbReference type="SAM" id="SignalP"/>
    </source>
</evidence>
<dbReference type="Gene3D" id="2.60.40.3310">
    <property type="match status" value="1"/>
</dbReference>
<feature type="domain" description="Fimbrial-type adhesion" evidence="6">
    <location>
        <begin position="216"/>
        <end position="359"/>
    </location>
</feature>
<feature type="chain" id="PRO_5026270623" description="Fimbrial-type adhesion domain-containing protein" evidence="5">
    <location>
        <begin position="36"/>
        <end position="359"/>
    </location>
</feature>
<dbReference type="SUPFAM" id="SSF49401">
    <property type="entry name" value="Bacterial adhesins"/>
    <property type="match status" value="1"/>
</dbReference>
<dbReference type="GO" id="GO:0009289">
    <property type="term" value="C:pilus"/>
    <property type="evidence" value="ECO:0007669"/>
    <property type="project" value="UniProtKB-SubCell"/>
</dbReference>
<dbReference type="EMBL" id="WNNK01000003">
    <property type="protein sequence ID" value="MUF03623.1"/>
    <property type="molecule type" value="Genomic_DNA"/>
</dbReference>
<keyword evidence="8" id="KW-1185">Reference proteome</keyword>
<evidence type="ECO:0000259" key="6">
    <source>
        <dbReference type="Pfam" id="PF00419"/>
    </source>
</evidence>
<comment type="subcellular location">
    <subcellularLocation>
        <location evidence="1">Fimbrium</location>
    </subcellularLocation>
</comment>
<keyword evidence="4" id="KW-0281">Fimbrium</keyword>
<sequence>MNMFLSCEVLRRAFGILMMCAAGYAGMIFSASAHAEVAPCTISYGAITFGSVAVPLNASVGTPIGSPVTSSGTWSCLSNPITGSASNTGGFNLGFSQLLTPSSVAGVWNTGTPGIGIKVTDQTFAYNGNFNGVLSADTQAGTWMYFTDPDKTTFSGPSDTGRTSSGSFTLSYQLIVTGPVTAGDLPSTVVGYLGSSNPVSGTTMTKTTSVIVNNTKIVSTTCMVTTKAINVTLPTVTANLLSPVGKTAGDTNFSIGLSCQAGANVYITLTDVTNTSNTTSNLTLASGSTATGVKLRLLNSSGLPVSYGPDSAGAGNPNQWLVGASASTTSIPLTVQYISTGTVGPGVVKGTTTFTMSYQ</sequence>
<comment type="caution">
    <text evidence="7">The sequence shown here is derived from an EMBL/GenBank/DDBJ whole genome shotgun (WGS) entry which is preliminary data.</text>
</comment>
<dbReference type="PANTHER" id="PTHR33420:SF3">
    <property type="entry name" value="FIMBRIAL SUBUNIT ELFA"/>
    <property type="match status" value="1"/>
</dbReference>
<organism evidence="7 8">
    <name type="scientific">Pseudomonas spelaei</name>
    <dbReference type="NCBI Taxonomy" id="1055469"/>
    <lineage>
        <taxon>Bacteria</taxon>
        <taxon>Pseudomonadati</taxon>
        <taxon>Pseudomonadota</taxon>
        <taxon>Gammaproteobacteria</taxon>
        <taxon>Pseudomonadales</taxon>
        <taxon>Pseudomonadaceae</taxon>
        <taxon>Pseudomonas</taxon>
    </lineage>
</organism>
<evidence type="ECO:0000313" key="7">
    <source>
        <dbReference type="EMBL" id="MUF03623.1"/>
    </source>
</evidence>
<accession>A0A6I3W858</accession>
<dbReference type="Proteomes" id="UP000438196">
    <property type="component" value="Unassembled WGS sequence"/>
</dbReference>
<evidence type="ECO:0000256" key="1">
    <source>
        <dbReference type="ARBA" id="ARBA00004561"/>
    </source>
</evidence>
<proteinExistence type="inferred from homology"/>
<name>A0A6I3W858_9PSED</name>
<evidence type="ECO:0000256" key="2">
    <source>
        <dbReference type="ARBA" id="ARBA00006671"/>
    </source>
</evidence>
<gene>
    <name evidence="7" type="ORF">GNF76_04715</name>
</gene>
<dbReference type="RefSeq" id="WP_155582016.1">
    <property type="nucleotide sequence ID" value="NZ_JBHSTH010000021.1"/>
</dbReference>
<dbReference type="AlphaFoldDB" id="A0A6I3W858"/>
<evidence type="ECO:0000256" key="3">
    <source>
        <dbReference type="ARBA" id="ARBA00022729"/>
    </source>
</evidence>
<dbReference type="Gene3D" id="2.60.40.1090">
    <property type="entry name" value="Fimbrial-type adhesion domain"/>
    <property type="match status" value="1"/>
</dbReference>
<evidence type="ECO:0000313" key="8">
    <source>
        <dbReference type="Proteomes" id="UP000438196"/>
    </source>
</evidence>